<dbReference type="EMBL" id="JACWMX010000009">
    <property type="protein sequence ID" value="MBD1395049.1"/>
    <property type="molecule type" value="Genomic_DNA"/>
</dbReference>
<dbReference type="GO" id="GO:0003677">
    <property type="term" value="F:DNA binding"/>
    <property type="evidence" value="ECO:0007669"/>
    <property type="project" value="UniProtKB-KW"/>
</dbReference>
<dbReference type="Proteomes" id="UP000619078">
    <property type="component" value="Unassembled WGS sequence"/>
</dbReference>
<name>A0A926S494_9SPHI</name>
<comment type="caution">
    <text evidence="5">The sequence shown here is derived from an EMBL/GenBank/DDBJ whole genome shotgun (WGS) entry which is preliminary data.</text>
</comment>
<evidence type="ECO:0000256" key="3">
    <source>
        <dbReference type="ARBA" id="ARBA00023163"/>
    </source>
</evidence>
<evidence type="ECO:0000256" key="1">
    <source>
        <dbReference type="ARBA" id="ARBA00023015"/>
    </source>
</evidence>
<evidence type="ECO:0000256" key="2">
    <source>
        <dbReference type="ARBA" id="ARBA00023125"/>
    </source>
</evidence>
<evidence type="ECO:0000313" key="6">
    <source>
        <dbReference type="Proteomes" id="UP000619078"/>
    </source>
</evidence>
<keyword evidence="2" id="KW-0238">DNA-binding</keyword>
<dbReference type="GO" id="GO:0003700">
    <property type="term" value="F:DNA-binding transcription factor activity"/>
    <property type="evidence" value="ECO:0007669"/>
    <property type="project" value="InterPro"/>
</dbReference>
<dbReference type="PROSITE" id="PS50995">
    <property type="entry name" value="HTH_MARR_2"/>
    <property type="match status" value="1"/>
</dbReference>
<dbReference type="InterPro" id="IPR036388">
    <property type="entry name" value="WH-like_DNA-bd_sf"/>
</dbReference>
<keyword evidence="6" id="KW-1185">Reference proteome</keyword>
<keyword evidence="3" id="KW-0804">Transcription</keyword>
<protein>
    <submittedName>
        <fullName evidence="5">Winged helix-turn-helix transcriptional regulator</fullName>
    </submittedName>
</protein>
<gene>
    <name evidence="5" type="ORF">IDJ76_18220</name>
</gene>
<dbReference type="RefSeq" id="WP_191165293.1">
    <property type="nucleotide sequence ID" value="NZ_JACWMX010000009.1"/>
</dbReference>
<keyword evidence="1" id="KW-0805">Transcription regulation</keyword>
<dbReference type="InterPro" id="IPR000835">
    <property type="entry name" value="HTH_MarR-typ"/>
</dbReference>
<dbReference type="InterPro" id="IPR036390">
    <property type="entry name" value="WH_DNA-bd_sf"/>
</dbReference>
<dbReference type="PANTHER" id="PTHR42756">
    <property type="entry name" value="TRANSCRIPTIONAL REGULATOR, MARR"/>
    <property type="match status" value="1"/>
</dbReference>
<dbReference type="Gene3D" id="1.10.10.10">
    <property type="entry name" value="Winged helix-like DNA-binding domain superfamily/Winged helix DNA-binding domain"/>
    <property type="match status" value="1"/>
</dbReference>
<accession>A0A926S494</accession>
<dbReference type="AlphaFoldDB" id="A0A926S494"/>
<sequence length="141" mass="16246">MQILLSKSLRRLSRLYSRAIVKVLPDLRLEHYAEIILLLASTEHVPTHKELAELFQVDKSRIAVLIEGMTKSGFVCTEQNVADRRAHFIYLTSKGKESVPKIQDAIEQVNIMINQQVDKTHLDHFYETLFKMQSNLVDLAL</sequence>
<feature type="domain" description="HTH marR-type" evidence="4">
    <location>
        <begin position="2"/>
        <end position="134"/>
    </location>
</feature>
<organism evidence="5 6">
    <name type="scientific">Mucilaginibacter glaciei</name>
    <dbReference type="NCBI Taxonomy" id="2772109"/>
    <lineage>
        <taxon>Bacteria</taxon>
        <taxon>Pseudomonadati</taxon>
        <taxon>Bacteroidota</taxon>
        <taxon>Sphingobacteriia</taxon>
        <taxon>Sphingobacteriales</taxon>
        <taxon>Sphingobacteriaceae</taxon>
        <taxon>Mucilaginibacter</taxon>
    </lineage>
</organism>
<evidence type="ECO:0000313" key="5">
    <source>
        <dbReference type="EMBL" id="MBD1395049.1"/>
    </source>
</evidence>
<proteinExistence type="predicted"/>
<evidence type="ECO:0000259" key="4">
    <source>
        <dbReference type="PROSITE" id="PS50995"/>
    </source>
</evidence>
<reference evidence="5" key="1">
    <citation type="submission" date="2020-09" db="EMBL/GenBank/DDBJ databases">
        <title>Novel species of Mucilaginibacter isolated from a glacier on the Tibetan Plateau.</title>
        <authorList>
            <person name="Liu Q."/>
            <person name="Xin Y.-H."/>
        </authorList>
    </citation>
    <scope>NUCLEOTIDE SEQUENCE</scope>
    <source>
        <strain evidence="5">ZB1P21</strain>
    </source>
</reference>
<dbReference type="PANTHER" id="PTHR42756:SF1">
    <property type="entry name" value="TRANSCRIPTIONAL REPRESSOR OF EMRAB OPERON"/>
    <property type="match status" value="1"/>
</dbReference>
<dbReference type="SUPFAM" id="SSF46785">
    <property type="entry name" value="Winged helix' DNA-binding domain"/>
    <property type="match status" value="1"/>
</dbReference>